<feature type="domain" description="SET" evidence="9">
    <location>
        <begin position="107"/>
        <end position="216"/>
    </location>
</feature>
<dbReference type="InterPro" id="IPR046341">
    <property type="entry name" value="SET_dom_sf"/>
</dbReference>
<evidence type="ECO:0000256" key="7">
    <source>
        <dbReference type="ARBA" id="ARBA00023242"/>
    </source>
</evidence>
<dbReference type="Proteomes" id="UP001642540">
    <property type="component" value="Unassembled WGS sequence"/>
</dbReference>
<protein>
    <submittedName>
        <fullName evidence="11">Uncharacterized protein</fullName>
    </submittedName>
</protein>
<feature type="region of interest" description="Disordered" evidence="8">
    <location>
        <begin position="456"/>
        <end position="479"/>
    </location>
</feature>
<evidence type="ECO:0000256" key="6">
    <source>
        <dbReference type="ARBA" id="ARBA00022691"/>
    </source>
</evidence>
<organism evidence="11 12">
    <name type="scientific">Orchesella dallaii</name>
    <dbReference type="NCBI Taxonomy" id="48710"/>
    <lineage>
        <taxon>Eukaryota</taxon>
        <taxon>Metazoa</taxon>
        <taxon>Ecdysozoa</taxon>
        <taxon>Arthropoda</taxon>
        <taxon>Hexapoda</taxon>
        <taxon>Collembola</taxon>
        <taxon>Entomobryomorpha</taxon>
        <taxon>Entomobryoidea</taxon>
        <taxon>Orchesellidae</taxon>
        <taxon>Orchesellinae</taxon>
        <taxon>Orchesella</taxon>
    </lineage>
</organism>
<evidence type="ECO:0000256" key="2">
    <source>
        <dbReference type="ARBA" id="ARBA00004286"/>
    </source>
</evidence>
<sequence length="580" mass="65868">MAASRRNKEGLKLKPMTEENCALMAGYKYCPKNIRSIGVVEAQQKSIRISCRLINGFPTQCSCPYVGRTKCATQACPNRCIFIACTPTCDPKCQNNPWAHDLFVAGKKTFLKQTEKGFGLFSTTLIQKNTFIGEYTGVVTLDNADLTVEEHSYAFGIAPAGYIIQGFHQGTCMRCVNHSCDPNCEAIQYIHDDEYKIIFSSMNDIPPNTELTIDYGWMHDDIRDAPICKCGSTNCKNIIGSIRPKTHMSKRRRKIQGKRKVARVNNVDPLATEHAPCIPPTFRSTINDTTTEVSEILASTPRPEERPDDYIETHVFRAAEPSYILTQYNGRLGIVRGRVTECYTNNYGFTIYVVDVRSPASMQYHMPRYLCFHYPEDAAYVLQHHIPDEERDMISHYSTPYASREVADGLEYSMPETYSQMVIDGTFPSTRLEKRRFPGPVALGLPPFRLIQCDSDDEPEDETEDECQDEPVHEHRLRSGPKQRIGMTSEQLNAGQEIGRDEGPVKCVTSRVVAVQYIEAYNPLYRRDFKITKNSLHNVTLISRIMESAKENLTWFSISRIRNDIEVDYNDCYSEISSGT</sequence>
<accession>A0ABP1PUM8</accession>
<evidence type="ECO:0000259" key="10">
    <source>
        <dbReference type="PROSITE" id="PS50868"/>
    </source>
</evidence>
<evidence type="ECO:0000313" key="12">
    <source>
        <dbReference type="Proteomes" id="UP001642540"/>
    </source>
</evidence>
<evidence type="ECO:0000313" key="11">
    <source>
        <dbReference type="EMBL" id="CAL8076151.1"/>
    </source>
</evidence>
<name>A0ABP1PUM8_9HEXA</name>
<dbReference type="PROSITE" id="PS50280">
    <property type="entry name" value="SET"/>
    <property type="match status" value="1"/>
</dbReference>
<dbReference type="SMART" id="SM00317">
    <property type="entry name" value="SET"/>
    <property type="match status" value="1"/>
</dbReference>
<dbReference type="InterPro" id="IPR001214">
    <property type="entry name" value="SET_dom"/>
</dbReference>
<comment type="subcellular location">
    <subcellularLocation>
        <location evidence="2">Chromosome</location>
    </subcellularLocation>
    <subcellularLocation>
        <location evidence="1">Nucleus</location>
    </subcellularLocation>
</comment>
<keyword evidence="5" id="KW-0808">Transferase</keyword>
<keyword evidence="6" id="KW-0949">S-adenosyl-L-methionine</keyword>
<keyword evidence="4" id="KW-0489">Methyltransferase</keyword>
<dbReference type="Gene3D" id="2.170.270.10">
    <property type="entry name" value="SET domain"/>
    <property type="match status" value="1"/>
</dbReference>
<evidence type="ECO:0000256" key="1">
    <source>
        <dbReference type="ARBA" id="ARBA00004123"/>
    </source>
</evidence>
<keyword evidence="3" id="KW-0158">Chromosome</keyword>
<dbReference type="PANTHER" id="PTHR22884">
    <property type="entry name" value="SET DOMAIN PROTEINS"/>
    <property type="match status" value="1"/>
</dbReference>
<comment type="caution">
    <text evidence="11">The sequence shown here is derived from an EMBL/GenBank/DDBJ whole genome shotgun (WGS) entry which is preliminary data.</text>
</comment>
<gene>
    <name evidence="11" type="ORF">ODALV1_LOCUS3374</name>
</gene>
<evidence type="ECO:0000259" key="9">
    <source>
        <dbReference type="PROSITE" id="PS50280"/>
    </source>
</evidence>
<dbReference type="PROSITE" id="PS50868">
    <property type="entry name" value="POST_SET"/>
    <property type="match status" value="1"/>
</dbReference>
<reference evidence="11 12" key="1">
    <citation type="submission" date="2024-08" db="EMBL/GenBank/DDBJ databases">
        <authorList>
            <person name="Cucini C."/>
            <person name="Frati F."/>
        </authorList>
    </citation>
    <scope>NUCLEOTIDE SEQUENCE [LARGE SCALE GENOMIC DNA]</scope>
</reference>
<dbReference type="Pfam" id="PF00856">
    <property type="entry name" value="SET"/>
    <property type="match status" value="1"/>
</dbReference>
<evidence type="ECO:0000256" key="8">
    <source>
        <dbReference type="SAM" id="MobiDB-lite"/>
    </source>
</evidence>
<dbReference type="InterPro" id="IPR003616">
    <property type="entry name" value="Post-SET_dom"/>
</dbReference>
<feature type="compositionally biased region" description="Acidic residues" evidence="8">
    <location>
        <begin position="456"/>
        <end position="469"/>
    </location>
</feature>
<dbReference type="EMBL" id="CAXLJM020000010">
    <property type="protein sequence ID" value="CAL8076151.1"/>
    <property type="molecule type" value="Genomic_DNA"/>
</dbReference>
<evidence type="ECO:0000256" key="5">
    <source>
        <dbReference type="ARBA" id="ARBA00022679"/>
    </source>
</evidence>
<feature type="domain" description="Post-SET" evidence="10">
    <location>
        <begin position="224"/>
        <end position="240"/>
    </location>
</feature>
<evidence type="ECO:0000256" key="3">
    <source>
        <dbReference type="ARBA" id="ARBA00022454"/>
    </source>
</evidence>
<evidence type="ECO:0000256" key="4">
    <source>
        <dbReference type="ARBA" id="ARBA00022603"/>
    </source>
</evidence>
<dbReference type="InterPro" id="IPR050777">
    <property type="entry name" value="SET2_Histone-Lys_MeTrsfase"/>
</dbReference>
<dbReference type="SUPFAM" id="SSF82199">
    <property type="entry name" value="SET domain"/>
    <property type="match status" value="1"/>
</dbReference>
<keyword evidence="7" id="KW-0539">Nucleus</keyword>
<keyword evidence="12" id="KW-1185">Reference proteome</keyword>
<proteinExistence type="predicted"/>